<dbReference type="Pfam" id="PF01381">
    <property type="entry name" value="HTH_3"/>
    <property type="match status" value="1"/>
</dbReference>
<sequence length="71" mass="8044">MILRNRIREIRESRGETLLDVAIATRINPSRLGNIETGKTKSPGVETVMKVARHFGVSLDDLIVQDWVENK</sequence>
<dbReference type="InterPro" id="IPR001387">
    <property type="entry name" value="Cro/C1-type_HTH"/>
</dbReference>
<evidence type="ECO:0000259" key="1">
    <source>
        <dbReference type="PROSITE" id="PS50943"/>
    </source>
</evidence>
<feature type="domain" description="HTH cro/C1-type" evidence="1">
    <location>
        <begin position="7"/>
        <end position="62"/>
    </location>
</feature>
<protein>
    <submittedName>
        <fullName evidence="2">Helix-turn-helix transcriptional regulator</fullName>
    </submittedName>
</protein>
<proteinExistence type="predicted"/>
<dbReference type="PROSITE" id="PS50943">
    <property type="entry name" value="HTH_CROC1"/>
    <property type="match status" value="1"/>
</dbReference>
<dbReference type="Proteomes" id="UP000727506">
    <property type="component" value="Unassembled WGS sequence"/>
</dbReference>
<accession>A0A943UT13</accession>
<organism evidence="2 3">
    <name type="scientific">Slackia piriformis</name>
    <dbReference type="NCBI Taxonomy" id="626934"/>
    <lineage>
        <taxon>Bacteria</taxon>
        <taxon>Bacillati</taxon>
        <taxon>Actinomycetota</taxon>
        <taxon>Coriobacteriia</taxon>
        <taxon>Eggerthellales</taxon>
        <taxon>Eggerthellaceae</taxon>
        <taxon>Slackia</taxon>
    </lineage>
</organism>
<gene>
    <name evidence="2" type="ORF">KH142_04525</name>
</gene>
<dbReference type="AlphaFoldDB" id="A0A943UT13"/>
<dbReference type="Gene3D" id="1.10.260.40">
    <property type="entry name" value="lambda repressor-like DNA-binding domains"/>
    <property type="match status" value="1"/>
</dbReference>
<comment type="caution">
    <text evidence="2">The sequence shown here is derived from an EMBL/GenBank/DDBJ whole genome shotgun (WGS) entry which is preliminary data.</text>
</comment>
<evidence type="ECO:0000313" key="2">
    <source>
        <dbReference type="EMBL" id="MBS6940739.1"/>
    </source>
</evidence>
<reference evidence="2" key="1">
    <citation type="submission" date="2021-02" db="EMBL/GenBank/DDBJ databases">
        <title>Infant gut strain persistence is associated with maternal origin, phylogeny, and functional potential including surface adhesion and iron acquisition.</title>
        <authorList>
            <person name="Lou Y.C."/>
        </authorList>
    </citation>
    <scope>NUCLEOTIDE SEQUENCE</scope>
    <source>
        <strain evidence="2">L2_039_000G1_dasL2_039_000G1_concoct_11</strain>
    </source>
</reference>
<dbReference type="InterPro" id="IPR010982">
    <property type="entry name" value="Lambda_DNA-bd_dom_sf"/>
</dbReference>
<name>A0A943UT13_9ACTN</name>
<evidence type="ECO:0000313" key="3">
    <source>
        <dbReference type="Proteomes" id="UP000727506"/>
    </source>
</evidence>
<dbReference type="SMART" id="SM00530">
    <property type="entry name" value="HTH_XRE"/>
    <property type="match status" value="1"/>
</dbReference>
<dbReference type="EMBL" id="JAGZSV010000062">
    <property type="protein sequence ID" value="MBS6940739.1"/>
    <property type="molecule type" value="Genomic_DNA"/>
</dbReference>
<dbReference type="CDD" id="cd00093">
    <property type="entry name" value="HTH_XRE"/>
    <property type="match status" value="1"/>
</dbReference>
<dbReference type="GO" id="GO:0003677">
    <property type="term" value="F:DNA binding"/>
    <property type="evidence" value="ECO:0007669"/>
    <property type="project" value="InterPro"/>
</dbReference>
<dbReference type="SUPFAM" id="SSF47413">
    <property type="entry name" value="lambda repressor-like DNA-binding domains"/>
    <property type="match status" value="1"/>
</dbReference>